<reference evidence="1" key="1">
    <citation type="journal article" date="2023" name="Mol. Phylogenet. Evol.">
        <title>Genome-scale phylogeny and comparative genomics of the fungal order Sordariales.</title>
        <authorList>
            <person name="Hensen N."/>
            <person name="Bonometti L."/>
            <person name="Westerberg I."/>
            <person name="Brannstrom I.O."/>
            <person name="Guillou S."/>
            <person name="Cros-Aarteil S."/>
            <person name="Calhoun S."/>
            <person name="Haridas S."/>
            <person name="Kuo A."/>
            <person name="Mondo S."/>
            <person name="Pangilinan J."/>
            <person name="Riley R."/>
            <person name="LaButti K."/>
            <person name="Andreopoulos B."/>
            <person name="Lipzen A."/>
            <person name="Chen C."/>
            <person name="Yan M."/>
            <person name="Daum C."/>
            <person name="Ng V."/>
            <person name="Clum A."/>
            <person name="Steindorff A."/>
            <person name="Ohm R.A."/>
            <person name="Martin F."/>
            <person name="Silar P."/>
            <person name="Natvig D.O."/>
            <person name="Lalanne C."/>
            <person name="Gautier V."/>
            <person name="Ament-Velasquez S.L."/>
            <person name="Kruys A."/>
            <person name="Hutchinson M.I."/>
            <person name="Powell A.J."/>
            <person name="Barry K."/>
            <person name="Miller A.N."/>
            <person name="Grigoriev I.V."/>
            <person name="Debuchy R."/>
            <person name="Gladieux P."/>
            <person name="Hiltunen Thoren M."/>
            <person name="Johannesson H."/>
        </authorList>
    </citation>
    <scope>NUCLEOTIDE SEQUENCE</scope>
    <source>
        <strain evidence="1">CBS 532.94</strain>
    </source>
</reference>
<sequence>MCDTKKGEHPSISGVSDGAPLRGLPTAAFIGYRPFPQVMNLYANYSSAGVLSAMKSHKLCGATESDFLYLVEYHLGYTPRGPLNFGRGYYLRNGTTFKDPILAATGEEFPIPLLVSLFNPTTIVKLPPLDMAKNPRDMVDEVLRAGASKKHVVIFSFTIEVGVKRMQRESFEWRKAPAAPGEKQEEGGHKVKTRYILHRLAPGYPAPSPSASSTAEQTDSDSDVVAVLACNHFLSFTHLFTLELKGAGLTGELGDRWILMVVTTALSIHLLRQLGKTGKVTVGAAQKIHGN</sequence>
<proteinExistence type="predicted"/>
<dbReference type="EMBL" id="MU860010">
    <property type="protein sequence ID" value="KAK4242309.1"/>
    <property type="molecule type" value="Genomic_DNA"/>
</dbReference>
<organism evidence="1 2">
    <name type="scientific">Achaetomium macrosporum</name>
    <dbReference type="NCBI Taxonomy" id="79813"/>
    <lineage>
        <taxon>Eukaryota</taxon>
        <taxon>Fungi</taxon>
        <taxon>Dikarya</taxon>
        <taxon>Ascomycota</taxon>
        <taxon>Pezizomycotina</taxon>
        <taxon>Sordariomycetes</taxon>
        <taxon>Sordariomycetidae</taxon>
        <taxon>Sordariales</taxon>
        <taxon>Chaetomiaceae</taxon>
        <taxon>Achaetomium</taxon>
    </lineage>
</organism>
<evidence type="ECO:0000313" key="1">
    <source>
        <dbReference type="EMBL" id="KAK4242309.1"/>
    </source>
</evidence>
<accession>A0AAN7CHS6</accession>
<name>A0AAN7CHS6_9PEZI</name>
<dbReference type="Proteomes" id="UP001303760">
    <property type="component" value="Unassembled WGS sequence"/>
</dbReference>
<dbReference type="AlphaFoldDB" id="A0AAN7CHS6"/>
<evidence type="ECO:0000313" key="2">
    <source>
        <dbReference type="Proteomes" id="UP001303760"/>
    </source>
</evidence>
<protein>
    <submittedName>
        <fullName evidence="1">Uncharacterized protein</fullName>
    </submittedName>
</protein>
<gene>
    <name evidence="1" type="ORF">C8A03DRAFT_29572</name>
</gene>
<reference evidence="1" key="2">
    <citation type="submission" date="2023-05" db="EMBL/GenBank/DDBJ databases">
        <authorList>
            <consortium name="Lawrence Berkeley National Laboratory"/>
            <person name="Steindorff A."/>
            <person name="Hensen N."/>
            <person name="Bonometti L."/>
            <person name="Westerberg I."/>
            <person name="Brannstrom I.O."/>
            <person name="Guillou S."/>
            <person name="Cros-Aarteil S."/>
            <person name="Calhoun S."/>
            <person name="Haridas S."/>
            <person name="Kuo A."/>
            <person name="Mondo S."/>
            <person name="Pangilinan J."/>
            <person name="Riley R."/>
            <person name="Labutti K."/>
            <person name="Andreopoulos B."/>
            <person name="Lipzen A."/>
            <person name="Chen C."/>
            <person name="Yanf M."/>
            <person name="Daum C."/>
            <person name="Ng V."/>
            <person name="Clum A."/>
            <person name="Ohm R."/>
            <person name="Martin F."/>
            <person name="Silar P."/>
            <person name="Natvig D."/>
            <person name="Lalanne C."/>
            <person name="Gautier V."/>
            <person name="Ament-Velasquez S.L."/>
            <person name="Kruys A."/>
            <person name="Hutchinson M.I."/>
            <person name="Powell A.J."/>
            <person name="Barry K."/>
            <person name="Miller A.N."/>
            <person name="Grigoriev I.V."/>
            <person name="Debuchy R."/>
            <person name="Gladieux P."/>
            <person name="Thoren M.H."/>
            <person name="Johannesson H."/>
        </authorList>
    </citation>
    <scope>NUCLEOTIDE SEQUENCE</scope>
    <source>
        <strain evidence="1">CBS 532.94</strain>
    </source>
</reference>
<comment type="caution">
    <text evidence="1">The sequence shown here is derived from an EMBL/GenBank/DDBJ whole genome shotgun (WGS) entry which is preliminary data.</text>
</comment>
<keyword evidence="2" id="KW-1185">Reference proteome</keyword>